<dbReference type="GO" id="GO:0006623">
    <property type="term" value="P:protein targeting to vacuole"/>
    <property type="evidence" value="ECO:0007669"/>
    <property type="project" value="TreeGrafter"/>
</dbReference>
<feature type="region of interest" description="Disordered" evidence="4">
    <location>
        <begin position="446"/>
        <end position="499"/>
    </location>
</feature>
<evidence type="ECO:0000259" key="5">
    <source>
        <dbReference type="PROSITE" id="PS50011"/>
    </source>
</evidence>
<dbReference type="PANTHER" id="PTHR17583:SF0">
    <property type="entry name" value="PHOSPHOINOSITIDE 3-KINASE REGULATORY SUBUNIT 4"/>
    <property type="match status" value="1"/>
</dbReference>
<gene>
    <name evidence="6" type="ORF">PGO_050850</name>
</gene>
<evidence type="ECO:0000256" key="2">
    <source>
        <dbReference type="ARBA" id="ARBA00022574"/>
    </source>
</evidence>
<dbReference type="GO" id="GO:0004674">
    <property type="term" value="F:protein serine/threonine kinase activity"/>
    <property type="evidence" value="ECO:0007669"/>
    <property type="project" value="UniProtKB-KW"/>
</dbReference>
<keyword evidence="1" id="KW-0418">Kinase</keyword>
<dbReference type="GO" id="GO:0034271">
    <property type="term" value="C:phosphatidylinositol 3-kinase complex, class III, type I"/>
    <property type="evidence" value="ECO:0007669"/>
    <property type="project" value="TreeGrafter"/>
</dbReference>
<accession>A0A1Y1JEC4</accession>
<dbReference type="GO" id="GO:0034272">
    <property type="term" value="C:phosphatidylinositol 3-kinase complex, class III, type II"/>
    <property type="evidence" value="ECO:0007669"/>
    <property type="project" value="TreeGrafter"/>
</dbReference>
<keyword evidence="3" id="KW-0677">Repeat</keyword>
<dbReference type="Pfam" id="PF22956">
    <property type="entry name" value="VPS15-like_hel"/>
    <property type="match status" value="1"/>
</dbReference>
<protein>
    <recommendedName>
        <fullName evidence="5">Protein kinase domain-containing protein</fullName>
    </recommendedName>
</protein>
<feature type="region of interest" description="Disordered" evidence="4">
    <location>
        <begin position="262"/>
        <end position="289"/>
    </location>
</feature>
<dbReference type="Proteomes" id="UP000195521">
    <property type="component" value="Unassembled WGS sequence"/>
</dbReference>
<feature type="domain" description="Protein kinase" evidence="5">
    <location>
        <begin position="40"/>
        <end position="352"/>
    </location>
</feature>
<evidence type="ECO:0000256" key="3">
    <source>
        <dbReference type="ARBA" id="ARBA00022737"/>
    </source>
</evidence>
<dbReference type="Gene3D" id="1.10.510.10">
    <property type="entry name" value="Transferase(Phosphotransferase) domain 1"/>
    <property type="match status" value="1"/>
</dbReference>
<evidence type="ECO:0000313" key="6">
    <source>
        <dbReference type="EMBL" id="GAW79675.1"/>
    </source>
</evidence>
<dbReference type="PANTHER" id="PTHR17583">
    <property type="entry name" value="PHOSPHOINOSITIDE 3-KINASE REGULATORY SUBUNIT 4"/>
    <property type="match status" value="1"/>
</dbReference>
<evidence type="ECO:0000256" key="4">
    <source>
        <dbReference type="SAM" id="MobiDB-lite"/>
    </source>
</evidence>
<dbReference type="GO" id="GO:0016236">
    <property type="term" value="P:macroautophagy"/>
    <property type="evidence" value="ECO:0007669"/>
    <property type="project" value="InterPro"/>
</dbReference>
<dbReference type="GO" id="GO:0005524">
    <property type="term" value="F:ATP binding"/>
    <property type="evidence" value="ECO:0007669"/>
    <property type="project" value="InterPro"/>
</dbReference>
<name>A0A1Y1JEC4_PLAGO</name>
<comment type="caution">
    <text evidence="6">The sequence shown here is derived from an EMBL/GenBank/DDBJ whole genome shotgun (WGS) entry which is preliminary data.</text>
</comment>
<dbReference type="SUPFAM" id="SSF56112">
    <property type="entry name" value="Protein kinase-like (PK-like)"/>
    <property type="match status" value="1"/>
</dbReference>
<feature type="compositionally biased region" description="Basic and acidic residues" evidence="4">
    <location>
        <begin position="446"/>
        <end position="460"/>
    </location>
</feature>
<keyword evidence="7" id="KW-1185">Reference proteome</keyword>
<feature type="compositionally biased region" description="Acidic residues" evidence="4">
    <location>
        <begin position="461"/>
        <end position="499"/>
    </location>
</feature>
<dbReference type="GO" id="GO:0071561">
    <property type="term" value="C:nucleus-vacuole junction"/>
    <property type="evidence" value="ECO:0007669"/>
    <property type="project" value="TreeGrafter"/>
</dbReference>
<feature type="compositionally biased region" description="Basic residues" evidence="4">
    <location>
        <begin position="264"/>
        <end position="289"/>
    </location>
</feature>
<dbReference type="AlphaFoldDB" id="A0A1Y1JEC4"/>
<dbReference type="InterPro" id="IPR000719">
    <property type="entry name" value="Prot_kinase_dom"/>
</dbReference>
<keyword evidence="2" id="KW-0853">WD repeat</keyword>
<dbReference type="OMA" id="CHVLEGI"/>
<reference evidence="7" key="1">
    <citation type="submission" date="2017-04" db="EMBL/GenBank/DDBJ databases">
        <title>Plasmodium gonderi genome.</title>
        <authorList>
            <person name="Arisue N."/>
            <person name="Honma H."/>
            <person name="Kawai S."/>
            <person name="Tougan T."/>
            <person name="Tanabe K."/>
            <person name="Horii T."/>
        </authorList>
    </citation>
    <scope>NUCLEOTIDE SEQUENCE [LARGE SCALE GENOMIC DNA]</scope>
    <source>
        <strain evidence="7">ATCC 30045</strain>
    </source>
</reference>
<dbReference type="RefSeq" id="XP_028542264.1">
    <property type="nucleotide sequence ID" value="XM_028686463.1"/>
</dbReference>
<dbReference type="GO" id="GO:0045324">
    <property type="term" value="P:late endosome to vacuole transport"/>
    <property type="evidence" value="ECO:0007669"/>
    <property type="project" value="InterPro"/>
</dbReference>
<dbReference type="Gene3D" id="1.25.10.10">
    <property type="entry name" value="Leucine-rich Repeat Variant"/>
    <property type="match status" value="1"/>
</dbReference>
<dbReference type="InterPro" id="IPR011989">
    <property type="entry name" value="ARM-like"/>
</dbReference>
<dbReference type="GeneID" id="39746387"/>
<dbReference type="PROSITE" id="PS50011">
    <property type="entry name" value="PROTEIN_KINASE_DOM"/>
    <property type="match status" value="1"/>
</dbReference>
<feature type="compositionally biased region" description="Basic and acidic residues" evidence="4">
    <location>
        <begin position="1012"/>
        <end position="1022"/>
    </location>
</feature>
<dbReference type="GO" id="GO:0005770">
    <property type="term" value="C:late endosome"/>
    <property type="evidence" value="ECO:0007669"/>
    <property type="project" value="TreeGrafter"/>
</dbReference>
<dbReference type="SUPFAM" id="SSF48371">
    <property type="entry name" value="ARM repeat"/>
    <property type="match status" value="1"/>
</dbReference>
<dbReference type="InterPro" id="IPR055231">
    <property type="entry name" value="2AA_helical"/>
</dbReference>
<evidence type="ECO:0000313" key="7">
    <source>
        <dbReference type="Proteomes" id="UP000195521"/>
    </source>
</evidence>
<proteinExistence type="predicted"/>
<dbReference type="InterPro" id="IPR045162">
    <property type="entry name" value="Vps15-like"/>
</dbReference>
<dbReference type="InterPro" id="IPR016024">
    <property type="entry name" value="ARM-type_fold"/>
</dbReference>
<organism evidence="6 7">
    <name type="scientific">Plasmodium gonderi</name>
    <dbReference type="NCBI Taxonomy" id="77519"/>
    <lineage>
        <taxon>Eukaryota</taxon>
        <taxon>Sar</taxon>
        <taxon>Alveolata</taxon>
        <taxon>Apicomplexa</taxon>
        <taxon>Aconoidasida</taxon>
        <taxon>Haemosporida</taxon>
        <taxon>Plasmodiidae</taxon>
        <taxon>Plasmodium</taxon>
        <taxon>Plasmodium (Plasmodium)</taxon>
    </lineage>
</organism>
<feature type="region of interest" description="Disordered" evidence="4">
    <location>
        <begin position="996"/>
        <end position="1038"/>
    </location>
</feature>
<keyword evidence="1" id="KW-0723">Serine/threonine-protein kinase</keyword>
<evidence type="ECO:0000256" key="1">
    <source>
        <dbReference type="ARBA" id="ARBA00022527"/>
    </source>
</evidence>
<dbReference type="EMBL" id="BDQF01000006">
    <property type="protein sequence ID" value="GAW79675.1"/>
    <property type="molecule type" value="Genomic_DNA"/>
</dbReference>
<keyword evidence="1" id="KW-0808">Transferase</keyword>
<dbReference type="OrthoDB" id="242910at2759"/>
<sequence length="1223" mass="147235">MGNTLYSNVGCSSTQLDEIYCKHLNNLYNIYSYLFKYEQFIFMNCYTLNSFCHVLEGINKNEGHVLIKICKLKGETQKIKRILYTLKFLFSFDLFPNVLPYNRMSVYENNIYIYRKFIYKNLDHYLLNEKNNKSFCYFVLFQIFLSMIQLHSLGIYHGHIKTENFLIQNNMNIFITDINILNNYLYFIPSVRCEDKRRDIAQRLLKLQGDIFNLGILILEILLNDKSVSYLFLKENYSDNNKGNYFYSGRRKEEMFHLMENKEKKKKKKKHQIKVSKKNKRNVKTNKKKKKKIPIDNIINISEKKNSENFVHALSLPFINKRIKNEEENYFQKNKNVKMNIDKYKHYNYHYINNVNYINIYNDLHNNVTSCSTNENNSRRESLTHTSKKGNEALFKMKTDICDHKDAYDSMDDIPYAHSDYELLNCQGKGVREKYIYLSRNLHSSHDFDTDNRDTTSNEDHEGEEYYEEEDEAEDAEDAEEAEEADDAEEAEEADDAEEALELSPLEFRQEKWHLRHNYQIERREKAVPYKIWKIVNLAKHPLIVYSLINHFFLQNNNNIFKIFNYWSYYIFPSTYKYIFFPLTTLQLHPVFKNSDMFILLIHFNLPFILFHLDIFAQKDRDKYVMLNMANGQNQHQTKNPRKHHYNQNHYHVPDERRSTFNIHTTLKCRNMQKEEKHTGRLMYFMNVVNEFTTGVNRHQMHTYIRDSNLDNRVKIQMLQQWRDYRREVRSQMMAREQTKNKVQSKFQNEENKKTYEWAYLSTCCFPFPILSYQNAHEFYKNFLTFYKTVFNGIFHEEKSYIDIFNGFEICKREIYSPLFRKFYLKHGEESHEKKSGHPICQTVHLGKRVNRREIHYRWRFNEDIHQFVNMIITSYNSLSYESIKVLSLEMLYCIIYHLNDSSLNKEIVSFLLFCMNKSNEKIKVHVIKSFYRIIYNENTYQHVYLYLEKFLPSFFLLKDSKEDFEKYFHAKYLPLIANLTLQCIYNVSLLKGKKHNHHRNNRSNDGINDGSKSDSKSDSKSNNKTQGGNEQKEDRKENIKSEAKYMKMLRTLRNQLVHILKHSNDEKIVFEFYEHLTVFCKIMNKKWIKVYILPYLLTNVYKTKNSFIRALSIKVTIQIMLHINEKEMYKLICRYVNQIMFDKNELPIRFLLHECNILTQKNARKCGQNGTVKNNNIEKKKKSHLFIFFLKKIKLNHLHNHSSVTIRNLAKTLQNDLFKMSN</sequence>
<dbReference type="InterPro" id="IPR011009">
    <property type="entry name" value="Kinase-like_dom_sf"/>
</dbReference>